<feature type="binding site" evidence="8">
    <location>
        <position position="145"/>
    </location>
    <ligand>
        <name>4-CDP-2-C-methyl-D-erythritol 2-phosphate</name>
        <dbReference type="ChEBI" id="CHEBI:57919"/>
    </ligand>
</feature>
<dbReference type="EC" id="4.6.1.12" evidence="4 8"/>
<reference evidence="11 12" key="1">
    <citation type="submission" date="2013-02" db="EMBL/GenBank/DDBJ databases">
        <title>The complete genome sequence of Corynebacterium callunae DSM 20147.</title>
        <authorList>
            <person name="Ruckert C."/>
            <person name="Albersmeier A."/>
            <person name="Kalinowski J."/>
        </authorList>
    </citation>
    <scope>NUCLEOTIDE SEQUENCE [LARGE SCALE GENOMIC DNA]</scope>
    <source>
        <strain evidence="11 12">DSM 20147</strain>
    </source>
</reference>
<sequence>MTNPIIPRVGIATDAHQIEEGKACWLACLLFEDLAGCEGHSDGDVVAHAIVDALLSAAGLGDLGSFVGVGRPEYDGVSGTQLLKEVSEFVESKGFIIGNVAAQLIGQTPKFGPRREEAQHVIAEILGAPCSLSATTTDHMGFTGRGEGRAAVATAVVWAS</sequence>
<dbReference type="STRING" id="1121353.H924_11185"/>
<keyword evidence="5 8" id="KW-0479">Metal-binding</keyword>
<comment type="caution">
    <text evidence="8">Lacks conserved residue(s) required for the propagation of feature annotation.</text>
</comment>
<dbReference type="EMBL" id="CP004354">
    <property type="protein sequence ID" value="AGG67665.1"/>
    <property type="molecule type" value="Genomic_DNA"/>
</dbReference>
<dbReference type="AlphaFoldDB" id="M1UH34"/>
<protein>
    <recommendedName>
        <fullName evidence="4 8">2-C-methyl-D-erythritol 2,4-cyclodiphosphate synthase</fullName>
        <shortName evidence="8">MECDP-synthase</shortName>
        <shortName evidence="8">MECPP-synthase</shortName>
        <shortName evidence="8">MECPS</shortName>
        <ecNumber evidence="4 8">4.6.1.12</ecNumber>
    </recommendedName>
</protein>
<evidence type="ECO:0000259" key="10">
    <source>
        <dbReference type="Pfam" id="PF02542"/>
    </source>
</evidence>
<keyword evidence="12" id="KW-1185">Reference proteome</keyword>
<proteinExistence type="inferred from homology"/>
<dbReference type="Gene3D" id="3.30.1330.50">
    <property type="entry name" value="2-C-methyl-D-erythritol 2,4-cyclodiphosphate synthase"/>
    <property type="match status" value="1"/>
</dbReference>
<feature type="binding site" evidence="8">
    <location>
        <position position="48"/>
    </location>
    <ligand>
        <name>a divalent metal cation</name>
        <dbReference type="ChEBI" id="CHEBI:60240"/>
    </ligand>
</feature>
<evidence type="ECO:0000256" key="6">
    <source>
        <dbReference type="ARBA" id="ARBA00023229"/>
    </source>
</evidence>
<dbReference type="PANTHER" id="PTHR43181">
    <property type="entry name" value="2-C-METHYL-D-ERYTHRITOL 2,4-CYCLODIPHOSPHATE SYNTHASE, CHLOROPLASTIC"/>
    <property type="match status" value="1"/>
</dbReference>
<evidence type="ECO:0000256" key="3">
    <source>
        <dbReference type="ARBA" id="ARBA00008480"/>
    </source>
</evidence>
<dbReference type="RefSeq" id="WP_015652091.1">
    <property type="nucleotide sequence ID" value="NC_020506.1"/>
</dbReference>
<keyword evidence="6 8" id="KW-0414">Isoprene biosynthesis</keyword>
<dbReference type="SUPFAM" id="SSF69765">
    <property type="entry name" value="IpsF-like"/>
    <property type="match status" value="1"/>
</dbReference>
<dbReference type="InterPro" id="IPR036571">
    <property type="entry name" value="MECDP_synthase_sf"/>
</dbReference>
<feature type="binding site" evidence="8">
    <location>
        <position position="14"/>
    </location>
    <ligand>
        <name>a divalent metal cation</name>
        <dbReference type="ChEBI" id="CHEBI:60240"/>
    </ligand>
</feature>
<comment type="catalytic activity">
    <reaction evidence="1 8 9">
        <text>4-CDP-2-C-methyl-D-erythritol 2-phosphate = 2-C-methyl-D-erythritol 2,4-cyclic diphosphate + CMP</text>
        <dbReference type="Rhea" id="RHEA:23864"/>
        <dbReference type="ChEBI" id="CHEBI:57919"/>
        <dbReference type="ChEBI" id="CHEBI:58483"/>
        <dbReference type="ChEBI" id="CHEBI:60377"/>
        <dbReference type="EC" id="4.6.1.12"/>
    </reaction>
</comment>
<evidence type="ECO:0000313" key="11">
    <source>
        <dbReference type="EMBL" id="AGG67665.1"/>
    </source>
</evidence>
<feature type="domain" description="2-C-methyl-D-erythritol 2,4-cyclodiphosphate synthase" evidence="10">
    <location>
        <begin position="8"/>
        <end position="157"/>
    </location>
</feature>
<feature type="binding site" evidence="8">
    <location>
        <begin position="62"/>
        <end position="64"/>
    </location>
    <ligand>
        <name>4-CDP-2-C-methyl-D-erythritol 2-phosphate</name>
        <dbReference type="ChEBI" id="CHEBI:57919"/>
    </ligand>
</feature>
<accession>M1UH34</accession>
<dbReference type="CDD" id="cd00554">
    <property type="entry name" value="MECDP_synthase"/>
    <property type="match status" value="1"/>
</dbReference>
<comment type="cofactor">
    <cofactor evidence="8">
        <name>a divalent metal cation</name>
        <dbReference type="ChEBI" id="CHEBI:60240"/>
    </cofactor>
    <text evidence="8">Binds 1 divalent metal cation per subunit.</text>
</comment>
<dbReference type="PATRIC" id="fig|1121353.3.peg.2286"/>
<dbReference type="GO" id="GO:0016114">
    <property type="term" value="P:terpenoid biosynthetic process"/>
    <property type="evidence" value="ECO:0007669"/>
    <property type="project" value="InterPro"/>
</dbReference>
<evidence type="ECO:0000256" key="4">
    <source>
        <dbReference type="ARBA" id="ARBA00012579"/>
    </source>
</evidence>
<name>M1UH34_9CORY</name>
<comment type="similarity">
    <text evidence="3 8 9">Belongs to the IspF family.</text>
</comment>
<feature type="binding site" evidence="8">
    <location>
        <position position="16"/>
    </location>
    <ligand>
        <name>a divalent metal cation</name>
        <dbReference type="ChEBI" id="CHEBI:60240"/>
    </ligand>
</feature>
<dbReference type="eggNOG" id="COG0245">
    <property type="taxonomic scope" value="Bacteria"/>
</dbReference>
<dbReference type="OrthoDB" id="9804336at2"/>
<evidence type="ECO:0000313" key="12">
    <source>
        <dbReference type="Proteomes" id="UP000011760"/>
    </source>
</evidence>
<comment type="pathway">
    <text evidence="2 8">Isoprenoid biosynthesis; isopentenyl diphosphate biosynthesis via DXP pathway; isopentenyl diphosphate from 1-deoxy-D-xylulose 5-phosphate: step 4/6.</text>
</comment>
<dbReference type="GO" id="GO:0008685">
    <property type="term" value="F:2-C-methyl-D-erythritol 2,4-cyclodiphosphate synthase activity"/>
    <property type="evidence" value="ECO:0007669"/>
    <property type="project" value="UniProtKB-UniRule"/>
</dbReference>
<dbReference type="InterPro" id="IPR003526">
    <property type="entry name" value="MECDP_synthase"/>
</dbReference>
<dbReference type="UniPathway" id="UPA00056">
    <property type="reaction ID" value="UER00095"/>
</dbReference>
<dbReference type="NCBIfam" id="TIGR00151">
    <property type="entry name" value="ispF"/>
    <property type="match status" value="1"/>
</dbReference>
<dbReference type="InterPro" id="IPR020555">
    <property type="entry name" value="MECDP_synthase_CS"/>
</dbReference>
<gene>
    <name evidence="8 11" type="primary">ispF</name>
    <name evidence="11" type="ORF">H924_11185</name>
</gene>
<evidence type="ECO:0000256" key="9">
    <source>
        <dbReference type="RuleBase" id="RU004395"/>
    </source>
</evidence>
<organism evidence="11 12">
    <name type="scientific">Corynebacterium callunae DSM 20147</name>
    <dbReference type="NCBI Taxonomy" id="1121353"/>
    <lineage>
        <taxon>Bacteria</taxon>
        <taxon>Bacillati</taxon>
        <taxon>Actinomycetota</taxon>
        <taxon>Actinomycetes</taxon>
        <taxon>Mycobacteriales</taxon>
        <taxon>Corynebacteriaceae</taxon>
        <taxon>Corynebacterium</taxon>
    </lineage>
</organism>
<evidence type="ECO:0000256" key="5">
    <source>
        <dbReference type="ARBA" id="ARBA00022723"/>
    </source>
</evidence>
<dbReference type="GO" id="GO:0046872">
    <property type="term" value="F:metal ion binding"/>
    <property type="evidence" value="ECO:0007669"/>
    <property type="project" value="UniProtKB-KW"/>
</dbReference>
<feature type="binding site" evidence="8">
    <location>
        <begin position="14"/>
        <end position="16"/>
    </location>
    <ligand>
        <name>4-CDP-2-C-methyl-D-erythritol 2-phosphate</name>
        <dbReference type="ChEBI" id="CHEBI:57919"/>
    </ligand>
</feature>
<feature type="site" description="Transition state stabilizer" evidence="8">
    <location>
        <position position="40"/>
    </location>
</feature>
<dbReference type="GO" id="GO:0019288">
    <property type="term" value="P:isopentenyl diphosphate biosynthetic process, methylerythritol 4-phosphate pathway"/>
    <property type="evidence" value="ECO:0007669"/>
    <property type="project" value="UniProtKB-UniRule"/>
</dbReference>
<feature type="binding site" evidence="8">
    <location>
        <position position="142"/>
    </location>
    <ligand>
        <name>4-CDP-2-C-methyl-D-erythritol 2-phosphate</name>
        <dbReference type="ChEBI" id="CHEBI:57919"/>
    </ligand>
</feature>
<evidence type="ECO:0000256" key="1">
    <source>
        <dbReference type="ARBA" id="ARBA00000200"/>
    </source>
</evidence>
<dbReference type="FunFam" id="3.30.1330.50:FF:000003">
    <property type="entry name" value="2-C-methyl-D-erythritol 2,4-cyclodiphosphate synthase"/>
    <property type="match status" value="1"/>
</dbReference>
<feature type="site" description="Transition state stabilizer" evidence="8">
    <location>
        <position position="136"/>
    </location>
</feature>
<dbReference type="HOGENOM" id="CLU_084630_1_0_11"/>
<keyword evidence="7 8" id="KW-0456">Lyase</keyword>
<feature type="binding site" evidence="8">
    <location>
        <begin position="40"/>
        <end position="41"/>
    </location>
    <ligand>
        <name>4-CDP-2-C-methyl-D-erythritol 2-phosphate</name>
        <dbReference type="ChEBI" id="CHEBI:57919"/>
    </ligand>
</feature>
<dbReference type="HAMAP" id="MF_00107">
    <property type="entry name" value="IspF"/>
    <property type="match status" value="1"/>
</dbReference>
<comment type="function">
    <text evidence="8">Involved in the biosynthesis of isopentenyl diphosphate (IPP) and dimethylallyl diphosphate (DMAPP), two major building blocks of isoprenoid compounds. Catalyzes the conversion of 4-diphosphocytidyl-2-C-methyl-D-erythritol 2-phosphate (CDP-ME2P) to 2-C-methyl-D-erythritol 2,4-cyclodiphosphate (ME-CPP) with a corresponding release of cytidine 5-monophosphate (CMP).</text>
</comment>
<comment type="subunit">
    <text evidence="8">Homotrimer.</text>
</comment>
<dbReference type="PANTHER" id="PTHR43181:SF1">
    <property type="entry name" value="2-C-METHYL-D-ERYTHRITOL 2,4-CYCLODIPHOSPHATE SYNTHASE, CHLOROPLASTIC"/>
    <property type="match status" value="1"/>
</dbReference>
<dbReference type="Proteomes" id="UP000011760">
    <property type="component" value="Chromosome"/>
</dbReference>
<dbReference type="Pfam" id="PF02542">
    <property type="entry name" value="YgbB"/>
    <property type="match status" value="1"/>
</dbReference>
<evidence type="ECO:0000256" key="8">
    <source>
        <dbReference type="HAMAP-Rule" id="MF_00107"/>
    </source>
</evidence>
<evidence type="ECO:0000256" key="2">
    <source>
        <dbReference type="ARBA" id="ARBA00004709"/>
    </source>
</evidence>
<evidence type="ECO:0000256" key="7">
    <source>
        <dbReference type="ARBA" id="ARBA00023239"/>
    </source>
</evidence>
<feature type="binding site" evidence="8">
    <location>
        <begin position="135"/>
        <end position="138"/>
    </location>
    <ligand>
        <name>4-CDP-2-C-methyl-D-erythritol 2-phosphate</name>
        <dbReference type="ChEBI" id="CHEBI:57919"/>
    </ligand>
</feature>
<dbReference type="PROSITE" id="PS01350">
    <property type="entry name" value="ISPF"/>
    <property type="match status" value="1"/>
</dbReference>
<dbReference type="KEGG" id="ccn:H924_11185"/>